<keyword evidence="1" id="KW-0966">Cell projection</keyword>
<evidence type="ECO:0000313" key="2">
    <source>
        <dbReference type="Proteomes" id="UP000776276"/>
    </source>
</evidence>
<gene>
    <name evidence="1" type="ORF">KOF26_12120</name>
</gene>
<sequence length="140" mass="15681">MTDNLVDIISSLTLIMTEETDRLKMHDRARDLVELTSAKVRLTGLLETEIARLNREQPGWSKAMEEDQRARLTAVVSALGTASTENAAVIERHLELSNELMKVIAKEARRQFKKRADTYSDVGTLSPIDLSPPISVNSQF</sequence>
<keyword evidence="2" id="KW-1185">Reference proteome</keyword>
<proteinExistence type="predicted"/>
<keyword evidence="1" id="KW-0969">Cilium</keyword>
<name>A0ABS6BJY6_9SPHN</name>
<keyword evidence="1" id="KW-0282">Flagellum</keyword>
<protein>
    <submittedName>
        <fullName evidence="1">Flagellar biosynthesis protein FlgN</fullName>
    </submittedName>
</protein>
<reference evidence="1 2" key="1">
    <citation type="submission" date="2021-06" db="EMBL/GenBank/DDBJ databases">
        <title>Sphingomonas sp. XMGL2, whole genome shotgun sequencing project.</title>
        <authorList>
            <person name="Zhao G."/>
            <person name="Shen L."/>
        </authorList>
    </citation>
    <scope>NUCLEOTIDE SEQUENCE [LARGE SCALE GENOMIC DNA]</scope>
    <source>
        <strain evidence="1 2">XMGL2</strain>
    </source>
</reference>
<comment type="caution">
    <text evidence="1">The sequence shown here is derived from an EMBL/GenBank/DDBJ whole genome shotgun (WGS) entry which is preliminary data.</text>
</comment>
<dbReference type="EMBL" id="JAHKRT010000006">
    <property type="protein sequence ID" value="MBU3078616.1"/>
    <property type="molecule type" value="Genomic_DNA"/>
</dbReference>
<accession>A0ABS6BJY6</accession>
<dbReference type="RefSeq" id="WP_216325139.1">
    <property type="nucleotide sequence ID" value="NZ_JAHKRT010000006.1"/>
</dbReference>
<dbReference type="Proteomes" id="UP000776276">
    <property type="component" value="Unassembled WGS sequence"/>
</dbReference>
<evidence type="ECO:0000313" key="1">
    <source>
        <dbReference type="EMBL" id="MBU3078616.1"/>
    </source>
</evidence>
<organism evidence="1 2">
    <name type="scientific">Sphingomonas quercus</name>
    <dbReference type="NCBI Taxonomy" id="2842451"/>
    <lineage>
        <taxon>Bacteria</taxon>
        <taxon>Pseudomonadati</taxon>
        <taxon>Pseudomonadota</taxon>
        <taxon>Alphaproteobacteria</taxon>
        <taxon>Sphingomonadales</taxon>
        <taxon>Sphingomonadaceae</taxon>
        <taxon>Sphingomonas</taxon>
    </lineage>
</organism>